<dbReference type="EMBL" id="VTUZ01000009">
    <property type="protein sequence ID" value="KAA1011347.1"/>
    <property type="molecule type" value="Genomic_DNA"/>
</dbReference>
<evidence type="ECO:0000313" key="1">
    <source>
        <dbReference type="EMBL" id="KAA1011347.1"/>
    </source>
</evidence>
<dbReference type="RefSeq" id="WP_149670780.1">
    <property type="nucleotide sequence ID" value="NZ_VTUZ01000009.1"/>
</dbReference>
<organism evidence="1 2">
    <name type="scientific">Paraburkholderia panacisoli</name>
    <dbReference type="NCBI Taxonomy" id="2603818"/>
    <lineage>
        <taxon>Bacteria</taxon>
        <taxon>Pseudomonadati</taxon>
        <taxon>Pseudomonadota</taxon>
        <taxon>Betaproteobacteria</taxon>
        <taxon>Burkholderiales</taxon>
        <taxon>Burkholderiaceae</taxon>
        <taxon>Paraburkholderia</taxon>
    </lineage>
</organism>
<keyword evidence="2" id="KW-1185">Reference proteome</keyword>
<accession>A0A5B0H839</accession>
<name>A0A5B0H839_9BURK</name>
<protein>
    <submittedName>
        <fullName evidence="1">Uncharacterized protein</fullName>
    </submittedName>
</protein>
<dbReference type="AlphaFoldDB" id="A0A5B0H839"/>
<dbReference type="Proteomes" id="UP000325273">
    <property type="component" value="Unassembled WGS sequence"/>
</dbReference>
<comment type="caution">
    <text evidence="1">The sequence shown here is derived from an EMBL/GenBank/DDBJ whole genome shotgun (WGS) entry which is preliminary data.</text>
</comment>
<sequence length="76" mass="8254">MFQPLILIMQVTAIATISLLRHSAGKVAFELADLFCILAAHLGTAVGTTLYKRLSYDHFARAVNLLMIALGIGYFG</sequence>
<proteinExistence type="predicted"/>
<reference evidence="1 2" key="1">
    <citation type="submission" date="2019-08" db="EMBL/GenBank/DDBJ databases">
        <title>Paraburkholderia sp. DCY113.</title>
        <authorList>
            <person name="Kang J."/>
        </authorList>
    </citation>
    <scope>NUCLEOTIDE SEQUENCE [LARGE SCALE GENOMIC DNA]</scope>
    <source>
        <strain evidence="1 2">DCY113</strain>
    </source>
</reference>
<evidence type="ECO:0000313" key="2">
    <source>
        <dbReference type="Proteomes" id="UP000325273"/>
    </source>
</evidence>
<gene>
    <name evidence="1" type="ORF">FVF58_15515</name>
</gene>